<proteinExistence type="predicted"/>
<evidence type="ECO:0000313" key="1">
    <source>
        <dbReference type="EMBL" id="KAJ7776320.1"/>
    </source>
</evidence>
<accession>A0AAD7K1H1</accession>
<reference evidence="1" key="1">
    <citation type="submission" date="2023-03" db="EMBL/GenBank/DDBJ databases">
        <title>Massive genome expansion in bonnet fungi (Mycena s.s.) driven by repeated elements and novel gene families across ecological guilds.</title>
        <authorList>
            <consortium name="Lawrence Berkeley National Laboratory"/>
            <person name="Harder C.B."/>
            <person name="Miyauchi S."/>
            <person name="Viragh M."/>
            <person name="Kuo A."/>
            <person name="Thoen E."/>
            <person name="Andreopoulos B."/>
            <person name="Lu D."/>
            <person name="Skrede I."/>
            <person name="Drula E."/>
            <person name="Henrissat B."/>
            <person name="Morin E."/>
            <person name="Kohler A."/>
            <person name="Barry K."/>
            <person name="LaButti K."/>
            <person name="Morin E."/>
            <person name="Salamov A."/>
            <person name="Lipzen A."/>
            <person name="Mereny Z."/>
            <person name="Hegedus B."/>
            <person name="Baldrian P."/>
            <person name="Stursova M."/>
            <person name="Weitz H."/>
            <person name="Taylor A."/>
            <person name="Grigoriev I.V."/>
            <person name="Nagy L.G."/>
            <person name="Martin F."/>
            <person name="Kauserud H."/>
        </authorList>
    </citation>
    <scope>NUCLEOTIDE SEQUENCE</scope>
    <source>
        <strain evidence="1">CBHHK182m</strain>
    </source>
</reference>
<dbReference type="AlphaFoldDB" id="A0AAD7K1H1"/>
<organism evidence="1 2">
    <name type="scientific">Mycena metata</name>
    <dbReference type="NCBI Taxonomy" id="1033252"/>
    <lineage>
        <taxon>Eukaryota</taxon>
        <taxon>Fungi</taxon>
        <taxon>Dikarya</taxon>
        <taxon>Basidiomycota</taxon>
        <taxon>Agaricomycotina</taxon>
        <taxon>Agaricomycetes</taxon>
        <taxon>Agaricomycetidae</taxon>
        <taxon>Agaricales</taxon>
        <taxon>Marasmiineae</taxon>
        <taxon>Mycenaceae</taxon>
        <taxon>Mycena</taxon>
    </lineage>
</organism>
<name>A0AAD7K1H1_9AGAR</name>
<keyword evidence="2" id="KW-1185">Reference proteome</keyword>
<protein>
    <submittedName>
        <fullName evidence="1">Uncharacterized protein</fullName>
    </submittedName>
</protein>
<dbReference type="Proteomes" id="UP001215598">
    <property type="component" value="Unassembled WGS sequence"/>
</dbReference>
<gene>
    <name evidence="1" type="ORF">B0H16DRAFT_1506346</name>
</gene>
<comment type="caution">
    <text evidence="1">The sequence shown here is derived from an EMBL/GenBank/DDBJ whole genome shotgun (WGS) entry which is preliminary data.</text>
</comment>
<evidence type="ECO:0000313" key="2">
    <source>
        <dbReference type="Proteomes" id="UP001215598"/>
    </source>
</evidence>
<dbReference type="EMBL" id="JARKIB010000009">
    <property type="protein sequence ID" value="KAJ7776320.1"/>
    <property type="molecule type" value="Genomic_DNA"/>
</dbReference>
<sequence>MSASAPKDTFTTIGIHRVPSHLSKKDFDSKIEAWVDDLVKLPVVQKNALKVEILIQNTVLDTHATRMGFPPAEPIVIIVMQSESEAQMVEILNDPAVIKLGDRGREFQMQSGASSFSVEVVAVSRFPSRKDTIPIIGIYKVPRQFAAEQYGAKFKTFMDNSGKLPVIERNQVKLEAVCGLSVLPF</sequence>